<dbReference type="InterPro" id="IPR025518">
    <property type="entry name" value="DUF4406"/>
</dbReference>
<dbReference type="Proteomes" id="UP000251585">
    <property type="component" value="Segment"/>
</dbReference>
<protein>
    <submittedName>
        <fullName evidence="1">Deoxycytidylate deaminase</fullName>
    </submittedName>
</protein>
<gene>
    <name evidence="1" type="primary">30</name>
    <name evidence="1" type="ORF">PBI_FLOOF_30</name>
</gene>
<evidence type="ECO:0000313" key="2">
    <source>
        <dbReference type="Proteomes" id="UP000251585"/>
    </source>
</evidence>
<dbReference type="EMBL" id="MH271298">
    <property type="protein sequence ID" value="AWY04867.1"/>
    <property type="molecule type" value="Genomic_DNA"/>
</dbReference>
<accession>A0A2Z4Q484</accession>
<dbReference type="SUPFAM" id="SSF52309">
    <property type="entry name" value="N-(deoxy)ribosyltransferase-like"/>
    <property type="match status" value="1"/>
</dbReference>
<organism evidence="1 2">
    <name type="scientific">Microbacterium phage Floof</name>
    <dbReference type="NCBI Taxonomy" id="2201433"/>
    <lineage>
        <taxon>Viruses</taxon>
        <taxon>Duplodnaviria</taxon>
        <taxon>Heunggongvirae</taxon>
        <taxon>Uroviricota</taxon>
        <taxon>Caudoviricetes</taxon>
        <taxon>Casidaviridae</taxon>
        <taxon>Percivalvirus</taxon>
        <taxon>Percivalvirus floof</taxon>
    </lineage>
</organism>
<name>A0A2Z4Q484_9CAUD</name>
<sequence length="139" mass="14787">MTDAPDVYTPGADDVEGEADRFTLYVSGPMTGIAHWNYPVFTDAAAELRAWGFNVISPHELDQDAGKDPTSSWTAADRREAIARDVEAVAKRADGIAVLDGWAASFGARAEVAVASALSLPVQTIPEWIAEARKDAPAS</sequence>
<evidence type="ECO:0000313" key="1">
    <source>
        <dbReference type="EMBL" id="AWY04867.1"/>
    </source>
</evidence>
<proteinExistence type="predicted"/>
<dbReference type="Pfam" id="PF14359">
    <property type="entry name" value="DUF4406"/>
    <property type="match status" value="1"/>
</dbReference>
<dbReference type="Gene3D" id="3.40.50.10400">
    <property type="entry name" value="Hypothetical protein PA1492"/>
    <property type="match status" value="1"/>
</dbReference>
<reference evidence="2" key="1">
    <citation type="submission" date="2018-04" db="EMBL/GenBank/DDBJ databases">
        <authorList>
            <person name="Go L.Y."/>
            <person name="Mitchell J.A."/>
        </authorList>
    </citation>
    <scope>NUCLEOTIDE SEQUENCE [LARGE SCALE GENOMIC DNA]</scope>
</reference>
<keyword evidence="2" id="KW-1185">Reference proteome</keyword>